<dbReference type="PANTHER" id="PTHR43191:SF12">
    <property type="entry name" value="RRNA METHYLASE"/>
    <property type="match status" value="1"/>
</dbReference>
<dbReference type="GO" id="GO:0008168">
    <property type="term" value="F:methyltransferase activity"/>
    <property type="evidence" value="ECO:0007669"/>
    <property type="project" value="UniProtKB-KW"/>
</dbReference>
<feature type="compositionally biased region" description="Gly residues" evidence="4">
    <location>
        <begin position="120"/>
        <end position="139"/>
    </location>
</feature>
<dbReference type="RefSeq" id="WP_377289791.1">
    <property type="nucleotide sequence ID" value="NZ_JBHSBM010000023.1"/>
</dbReference>
<dbReference type="Pfam" id="PF22435">
    <property type="entry name" value="MRM3-like_sub_bind"/>
    <property type="match status" value="1"/>
</dbReference>
<sequence length="303" mass="32183">MHDAPDPRLADFADLRDVELRKSLEAEHGLFIAEGEKVIRRAVAAGHHVRSVLLTRRWTASLADVLEGLGDRVHVVDDDVMEKITGFPVHRGALASMERRALPSVAEILGGAPHPAAGGAEAGEGRTGGDGTPPEGSGGERAAVPRRVLVLEDLVDHGNVGAIFRCAAALGVEAVILSPRCADPLYRRSVKVSMGAVFSIPYARMDDWYNGLAELRTAGFRTLALTPDQAAVPLDEVEMTERVALLLGSEGDGLSSRWLHEADRPVCIPMSPAALERGVDSLNVVAAAAIACHGLMRRGRAVP</sequence>
<dbReference type="PANTHER" id="PTHR43191">
    <property type="entry name" value="RRNA METHYLTRANSFERASE 3"/>
    <property type="match status" value="1"/>
</dbReference>
<dbReference type="Proteomes" id="UP001595850">
    <property type="component" value="Unassembled WGS sequence"/>
</dbReference>
<protein>
    <submittedName>
        <fullName evidence="6">TrmH family RNA methyltransferase</fullName>
    </submittedName>
</protein>
<evidence type="ECO:0000256" key="1">
    <source>
        <dbReference type="ARBA" id="ARBA00007228"/>
    </source>
</evidence>
<keyword evidence="3" id="KW-0808">Transferase</keyword>
<feature type="domain" description="RNA 2-O ribose methyltransferase substrate binding" evidence="5">
    <location>
        <begin position="32"/>
        <end position="103"/>
    </location>
</feature>
<keyword evidence="2 6" id="KW-0489">Methyltransferase</keyword>
<proteinExistence type="inferred from homology"/>
<keyword evidence="7" id="KW-1185">Reference proteome</keyword>
<dbReference type="InterPro" id="IPR029028">
    <property type="entry name" value="Alpha/beta_knot_MTases"/>
</dbReference>
<dbReference type="InterPro" id="IPR029064">
    <property type="entry name" value="Ribosomal_eL30-like_sf"/>
</dbReference>
<dbReference type="InterPro" id="IPR029026">
    <property type="entry name" value="tRNA_m1G_MTases_N"/>
</dbReference>
<dbReference type="SUPFAM" id="SSF55315">
    <property type="entry name" value="L30e-like"/>
    <property type="match status" value="1"/>
</dbReference>
<evidence type="ECO:0000256" key="2">
    <source>
        <dbReference type="ARBA" id="ARBA00022603"/>
    </source>
</evidence>
<dbReference type="InterPro" id="IPR013123">
    <property type="entry name" value="SpoU_subst-bd"/>
</dbReference>
<dbReference type="InterPro" id="IPR001537">
    <property type="entry name" value="SpoU_MeTrfase"/>
</dbReference>
<gene>
    <name evidence="6" type="ORF">ACFOWE_19485</name>
</gene>
<name>A0ABV8IBV0_9ACTN</name>
<evidence type="ECO:0000259" key="5">
    <source>
        <dbReference type="SMART" id="SM00967"/>
    </source>
</evidence>
<dbReference type="CDD" id="cd18095">
    <property type="entry name" value="SpoU-like_rRNA-MTase"/>
    <property type="match status" value="1"/>
</dbReference>
<accession>A0ABV8IBV0</accession>
<dbReference type="SUPFAM" id="SSF75217">
    <property type="entry name" value="alpha/beta knot"/>
    <property type="match status" value="1"/>
</dbReference>
<evidence type="ECO:0000256" key="4">
    <source>
        <dbReference type="SAM" id="MobiDB-lite"/>
    </source>
</evidence>
<dbReference type="Gene3D" id="3.40.1280.10">
    <property type="match status" value="1"/>
</dbReference>
<dbReference type="InterPro" id="IPR053888">
    <property type="entry name" value="MRM3-like_sub_bind"/>
</dbReference>
<dbReference type="Pfam" id="PF00588">
    <property type="entry name" value="SpoU_methylase"/>
    <property type="match status" value="1"/>
</dbReference>
<dbReference type="InterPro" id="IPR051259">
    <property type="entry name" value="rRNA_Methyltransferase"/>
</dbReference>
<organism evidence="6 7">
    <name type="scientific">Planomonospora corallina</name>
    <dbReference type="NCBI Taxonomy" id="1806052"/>
    <lineage>
        <taxon>Bacteria</taxon>
        <taxon>Bacillati</taxon>
        <taxon>Actinomycetota</taxon>
        <taxon>Actinomycetes</taxon>
        <taxon>Streptosporangiales</taxon>
        <taxon>Streptosporangiaceae</taxon>
        <taxon>Planomonospora</taxon>
    </lineage>
</organism>
<comment type="similarity">
    <text evidence="1">Belongs to the class IV-like SAM-binding methyltransferase superfamily. RNA methyltransferase TrmH family.</text>
</comment>
<comment type="caution">
    <text evidence="6">The sequence shown here is derived from an EMBL/GenBank/DDBJ whole genome shotgun (WGS) entry which is preliminary data.</text>
</comment>
<dbReference type="Gene3D" id="3.30.1330.30">
    <property type="match status" value="1"/>
</dbReference>
<evidence type="ECO:0000313" key="7">
    <source>
        <dbReference type="Proteomes" id="UP001595850"/>
    </source>
</evidence>
<feature type="region of interest" description="Disordered" evidence="4">
    <location>
        <begin position="113"/>
        <end position="142"/>
    </location>
</feature>
<dbReference type="EMBL" id="JBHSBM010000023">
    <property type="protein sequence ID" value="MFC4060492.1"/>
    <property type="molecule type" value="Genomic_DNA"/>
</dbReference>
<dbReference type="SMART" id="SM00967">
    <property type="entry name" value="SpoU_sub_bind"/>
    <property type="match status" value="1"/>
</dbReference>
<evidence type="ECO:0000256" key="3">
    <source>
        <dbReference type="ARBA" id="ARBA00022679"/>
    </source>
</evidence>
<dbReference type="GO" id="GO:0032259">
    <property type="term" value="P:methylation"/>
    <property type="evidence" value="ECO:0007669"/>
    <property type="project" value="UniProtKB-KW"/>
</dbReference>
<evidence type="ECO:0000313" key="6">
    <source>
        <dbReference type="EMBL" id="MFC4060492.1"/>
    </source>
</evidence>
<reference evidence="7" key="1">
    <citation type="journal article" date="2019" name="Int. J. Syst. Evol. Microbiol.">
        <title>The Global Catalogue of Microorganisms (GCM) 10K type strain sequencing project: providing services to taxonomists for standard genome sequencing and annotation.</title>
        <authorList>
            <consortium name="The Broad Institute Genomics Platform"/>
            <consortium name="The Broad Institute Genome Sequencing Center for Infectious Disease"/>
            <person name="Wu L."/>
            <person name="Ma J."/>
        </authorList>
    </citation>
    <scope>NUCLEOTIDE SEQUENCE [LARGE SCALE GENOMIC DNA]</scope>
    <source>
        <strain evidence="7">TBRC 4489</strain>
    </source>
</reference>